<organism evidence="1 2">
    <name type="scientific">Gigaspora margarita</name>
    <dbReference type="NCBI Taxonomy" id="4874"/>
    <lineage>
        <taxon>Eukaryota</taxon>
        <taxon>Fungi</taxon>
        <taxon>Fungi incertae sedis</taxon>
        <taxon>Mucoromycota</taxon>
        <taxon>Glomeromycotina</taxon>
        <taxon>Glomeromycetes</taxon>
        <taxon>Diversisporales</taxon>
        <taxon>Gigasporaceae</taxon>
        <taxon>Gigaspora</taxon>
    </lineage>
</organism>
<comment type="caution">
    <text evidence="1">The sequence shown here is derived from an EMBL/GenBank/DDBJ whole genome shotgun (WGS) entry which is preliminary data.</text>
</comment>
<feature type="non-terminal residue" evidence="1">
    <location>
        <position position="65"/>
    </location>
</feature>
<dbReference type="Proteomes" id="UP000789901">
    <property type="component" value="Unassembled WGS sequence"/>
</dbReference>
<evidence type="ECO:0000313" key="2">
    <source>
        <dbReference type="Proteomes" id="UP000789901"/>
    </source>
</evidence>
<reference evidence="1 2" key="1">
    <citation type="submission" date="2021-06" db="EMBL/GenBank/DDBJ databases">
        <authorList>
            <person name="Kallberg Y."/>
            <person name="Tangrot J."/>
            <person name="Rosling A."/>
        </authorList>
    </citation>
    <scope>NUCLEOTIDE SEQUENCE [LARGE SCALE GENOMIC DNA]</scope>
    <source>
        <strain evidence="1 2">120-4 pot B 10/14</strain>
    </source>
</reference>
<accession>A0ABN7XLL0</accession>
<gene>
    <name evidence="1" type="ORF">GMARGA_LOCUS44733</name>
</gene>
<proteinExistence type="predicted"/>
<evidence type="ECO:0000313" key="1">
    <source>
        <dbReference type="EMBL" id="CAG8855912.1"/>
    </source>
</evidence>
<protein>
    <submittedName>
        <fullName evidence="1">1377_t:CDS:1</fullName>
    </submittedName>
</protein>
<sequence>QRVKMEEQPSIRPTTSAEILRTWAEEAEVIRYVEFVLSKDINLIEAKLDPNYDDLEDDSNTDAEL</sequence>
<dbReference type="EMBL" id="CAJVQB010154414">
    <property type="protein sequence ID" value="CAG8855912.1"/>
    <property type="molecule type" value="Genomic_DNA"/>
</dbReference>
<keyword evidence="2" id="KW-1185">Reference proteome</keyword>
<name>A0ABN7XLL0_GIGMA</name>
<feature type="non-terminal residue" evidence="1">
    <location>
        <position position="1"/>
    </location>
</feature>